<dbReference type="SUPFAM" id="SSF52317">
    <property type="entry name" value="Class I glutamine amidotransferase-like"/>
    <property type="match status" value="1"/>
</dbReference>
<dbReference type="FunFam" id="3.40.50.880:FF:000055">
    <property type="entry name" value="Phosphoribosylformylglycinamidine synthase"/>
    <property type="match status" value="1"/>
</dbReference>
<comment type="subcellular location">
    <subcellularLocation>
        <location evidence="1 12">Cytoplasm</location>
    </subcellularLocation>
</comment>
<dbReference type="Pfam" id="PF13507">
    <property type="entry name" value="GATase_5"/>
    <property type="match status" value="1"/>
</dbReference>
<keyword evidence="5 12" id="KW-0436">Ligase</keyword>
<dbReference type="OrthoDB" id="9804441at2"/>
<reference evidence="19" key="1">
    <citation type="journal article" date="2011" name="Stand. Genomic Sci.">
        <title>Non-contiguous finished genome sequence of the opportunistic oral pathogen Prevotella multisaccharivorax type strain (PPPA20).</title>
        <authorList>
            <person name="Pati A."/>
            <person name="Gronow S."/>
            <person name="Lu M."/>
            <person name="Lapidus A."/>
            <person name="Nolan M."/>
            <person name="Lucas S."/>
            <person name="Hammon N."/>
            <person name="Deshpande S."/>
            <person name="Cheng J.F."/>
            <person name="Tapia R."/>
            <person name="Han C."/>
            <person name="Goodwin L."/>
            <person name="Pitluck S."/>
            <person name="Liolios K."/>
            <person name="Pagani I."/>
            <person name="Mavromatis K."/>
            <person name="Mikhailova N."/>
            <person name="Huntemann M."/>
            <person name="Chen A."/>
            <person name="Palaniappan K."/>
            <person name="Land M."/>
            <person name="Hauser L."/>
            <person name="Detter J.C."/>
            <person name="Brambilla E.M."/>
            <person name="Rohde M."/>
            <person name="Goker M."/>
            <person name="Woyke T."/>
            <person name="Bristow J."/>
            <person name="Eisen J.A."/>
            <person name="Markowitz V."/>
            <person name="Hugenholtz P."/>
            <person name="Kyrpides N.C."/>
            <person name="Klenk H.P."/>
            <person name="Ivanova N."/>
        </authorList>
    </citation>
    <scope>NUCLEOTIDE SEQUENCE [LARGE SCALE GENOMIC DNA]</scope>
    <source>
        <strain evidence="19">DSM 17128</strain>
    </source>
</reference>
<keyword evidence="10 12" id="KW-0460">Magnesium</keyword>
<dbReference type="GO" id="GO:0004642">
    <property type="term" value="F:phosphoribosylformylglycinamidine synthase activity"/>
    <property type="evidence" value="ECO:0007669"/>
    <property type="project" value="UniProtKB-UniRule"/>
</dbReference>
<evidence type="ECO:0000256" key="6">
    <source>
        <dbReference type="ARBA" id="ARBA00022723"/>
    </source>
</evidence>
<accession>F8N888</accession>
<dbReference type="PROSITE" id="PS51273">
    <property type="entry name" value="GATASE_TYPE_1"/>
    <property type="match status" value="1"/>
</dbReference>
<feature type="domain" description="Phosphoribosylformylglycinamidine synthase N-terminal" evidence="16">
    <location>
        <begin position="17"/>
        <end position="84"/>
    </location>
</feature>
<dbReference type="CDD" id="cd02204">
    <property type="entry name" value="PurL_repeat2"/>
    <property type="match status" value="1"/>
</dbReference>
<dbReference type="InterPro" id="IPR036921">
    <property type="entry name" value="PurM-like_N_sf"/>
</dbReference>
<gene>
    <name evidence="12" type="primary">purL</name>
    <name evidence="18" type="ORF">Premu_2178</name>
</gene>
<feature type="binding site" evidence="12">
    <location>
        <position position="697"/>
    </location>
    <ligand>
        <name>Mg(2+)</name>
        <dbReference type="ChEBI" id="CHEBI:18420"/>
    </ligand>
</feature>
<dbReference type="InterPro" id="IPR010073">
    <property type="entry name" value="PurL_large"/>
</dbReference>
<dbReference type="InterPro" id="IPR040707">
    <property type="entry name" value="FGAR-AT_N"/>
</dbReference>
<keyword evidence="9 12" id="KW-0067">ATP-binding</keyword>
<dbReference type="Proteomes" id="UP000002772">
    <property type="component" value="Unassembled WGS sequence"/>
</dbReference>
<dbReference type="RefSeq" id="WP_007575217.1">
    <property type="nucleotide sequence ID" value="NZ_BPTS01000002.1"/>
</dbReference>
<dbReference type="EC" id="6.3.5.3" evidence="12"/>
<dbReference type="Gene3D" id="3.90.650.10">
    <property type="entry name" value="PurM-like C-terminal domain"/>
    <property type="match status" value="2"/>
</dbReference>
<dbReference type="SUPFAM" id="SSF109736">
    <property type="entry name" value="FGAM synthase PurL, linker domain"/>
    <property type="match status" value="1"/>
</dbReference>
<feature type="binding site" evidence="12">
    <location>
        <position position="693"/>
    </location>
    <ligand>
        <name>Mg(2+)</name>
        <dbReference type="ChEBI" id="CHEBI:18420"/>
    </ligand>
</feature>
<evidence type="ECO:0000256" key="2">
    <source>
        <dbReference type="ARBA" id="ARBA00004920"/>
    </source>
</evidence>
<dbReference type="GO" id="GO:0006189">
    <property type="term" value="P:'de novo' IMP biosynthetic process"/>
    <property type="evidence" value="ECO:0007669"/>
    <property type="project" value="UniProtKB-UniRule"/>
</dbReference>
<feature type="domain" description="Phosphoribosylformylglycinamidine synthase linker" evidence="15">
    <location>
        <begin position="122"/>
        <end position="171"/>
    </location>
</feature>
<keyword evidence="19" id="KW-1185">Reference proteome</keyword>
<comment type="similarity">
    <text evidence="3 12">In the N-terminal section; belongs to the FGAMS family.</text>
</comment>
<organism evidence="18 19">
    <name type="scientific">Hallella multisaccharivorax DSM 17128</name>
    <dbReference type="NCBI Taxonomy" id="688246"/>
    <lineage>
        <taxon>Bacteria</taxon>
        <taxon>Pseudomonadati</taxon>
        <taxon>Bacteroidota</taxon>
        <taxon>Bacteroidia</taxon>
        <taxon>Bacteroidales</taxon>
        <taxon>Prevotellaceae</taxon>
        <taxon>Hallella</taxon>
    </lineage>
</organism>
<dbReference type="eggNOG" id="COG0047">
    <property type="taxonomic scope" value="Bacteria"/>
</dbReference>
<dbReference type="GO" id="GO:0005737">
    <property type="term" value="C:cytoplasm"/>
    <property type="evidence" value="ECO:0007669"/>
    <property type="project" value="UniProtKB-SubCell"/>
</dbReference>
<feature type="binding site" evidence="12">
    <location>
        <position position="866"/>
    </location>
    <ligand>
        <name>ATP</name>
        <dbReference type="ChEBI" id="CHEBI:30616"/>
    </ligand>
</feature>
<dbReference type="InterPro" id="IPR036676">
    <property type="entry name" value="PurM-like_C_sf"/>
</dbReference>
<dbReference type="Gene3D" id="1.10.8.750">
    <property type="entry name" value="Phosphoribosylformylglycinamidine synthase, linker domain"/>
    <property type="match status" value="1"/>
</dbReference>
<keyword evidence="11 12" id="KW-0315">Glutamine amidotransferase</keyword>
<evidence type="ECO:0000256" key="1">
    <source>
        <dbReference type="ARBA" id="ARBA00004496"/>
    </source>
</evidence>
<feature type="domain" description="FGAR-AT PurM N-terminal-like" evidence="17">
    <location>
        <begin position="624"/>
        <end position="783"/>
    </location>
</feature>
<dbReference type="Pfam" id="PF02769">
    <property type="entry name" value="AIRS_C"/>
    <property type="match status" value="2"/>
</dbReference>
<dbReference type="SUPFAM" id="SSF82697">
    <property type="entry name" value="PurS-like"/>
    <property type="match status" value="1"/>
</dbReference>
<feature type="compositionally biased region" description="Polar residues" evidence="13">
    <location>
        <begin position="367"/>
        <end position="376"/>
    </location>
</feature>
<evidence type="ECO:0000259" key="15">
    <source>
        <dbReference type="Pfam" id="PF18072"/>
    </source>
</evidence>
<evidence type="ECO:0000313" key="18">
    <source>
        <dbReference type="EMBL" id="EGN57567.1"/>
    </source>
</evidence>
<evidence type="ECO:0000256" key="7">
    <source>
        <dbReference type="ARBA" id="ARBA00022741"/>
    </source>
</evidence>
<comment type="pathway">
    <text evidence="2 12">Purine metabolism; IMP biosynthesis via de novo pathway; 5-amino-1-(5-phospho-D-ribosyl)imidazole from N(2)-formyl-N(1)-(5-phospho-D-ribosyl)glycinamide: step 1/2.</text>
</comment>
<feature type="active site" description="Nucleophile" evidence="12">
    <location>
        <position position="1130"/>
    </location>
</feature>
<evidence type="ECO:0000256" key="8">
    <source>
        <dbReference type="ARBA" id="ARBA00022755"/>
    </source>
</evidence>
<dbReference type="Gene3D" id="3.30.1330.10">
    <property type="entry name" value="PurM-like, N-terminal domain"/>
    <property type="match status" value="2"/>
</dbReference>
<dbReference type="SUPFAM" id="SSF55326">
    <property type="entry name" value="PurM N-terminal domain-like"/>
    <property type="match status" value="2"/>
</dbReference>
<dbReference type="Gene3D" id="3.40.50.880">
    <property type="match status" value="1"/>
</dbReference>
<feature type="active site" evidence="12">
    <location>
        <position position="1243"/>
    </location>
</feature>
<feature type="domain" description="PurM-like C-terminal" evidence="14">
    <location>
        <begin position="818"/>
        <end position="950"/>
    </location>
</feature>
<comment type="function">
    <text evidence="12">Phosphoribosylformylglycinamidine synthase involved in the purines biosynthetic pathway. Catalyzes the ATP-dependent conversion of formylglycinamide ribonucleotide (FGAR) and glutamine to yield formylglycinamidine ribonucleotide (FGAM) and glutamate.</text>
</comment>
<comment type="subunit">
    <text evidence="12">Monomer.</text>
</comment>
<comment type="catalytic activity">
    <reaction evidence="12">
        <text>N(2)-formyl-N(1)-(5-phospho-beta-D-ribosyl)glycinamide + L-glutamine + ATP + H2O = 2-formamido-N(1)-(5-O-phospho-beta-D-ribosyl)acetamidine + L-glutamate + ADP + phosphate + H(+)</text>
        <dbReference type="Rhea" id="RHEA:17129"/>
        <dbReference type="ChEBI" id="CHEBI:15377"/>
        <dbReference type="ChEBI" id="CHEBI:15378"/>
        <dbReference type="ChEBI" id="CHEBI:29985"/>
        <dbReference type="ChEBI" id="CHEBI:30616"/>
        <dbReference type="ChEBI" id="CHEBI:43474"/>
        <dbReference type="ChEBI" id="CHEBI:58359"/>
        <dbReference type="ChEBI" id="CHEBI:147286"/>
        <dbReference type="ChEBI" id="CHEBI:147287"/>
        <dbReference type="ChEBI" id="CHEBI:456216"/>
        <dbReference type="EC" id="6.3.5.3"/>
    </reaction>
</comment>
<evidence type="ECO:0000256" key="5">
    <source>
        <dbReference type="ARBA" id="ARBA00022598"/>
    </source>
</evidence>
<dbReference type="HOGENOM" id="CLU_001031_0_2_10"/>
<evidence type="ECO:0000256" key="4">
    <source>
        <dbReference type="ARBA" id="ARBA00022490"/>
    </source>
</evidence>
<feature type="region of interest" description="Disordered" evidence="13">
    <location>
        <begin position="358"/>
        <end position="378"/>
    </location>
</feature>
<evidence type="ECO:0000259" key="17">
    <source>
        <dbReference type="Pfam" id="PF22689"/>
    </source>
</evidence>
<keyword evidence="4 12" id="KW-0963">Cytoplasm</keyword>
<dbReference type="SMART" id="SM01211">
    <property type="entry name" value="GATase_5"/>
    <property type="match status" value="1"/>
</dbReference>
<evidence type="ECO:0000256" key="11">
    <source>
        <dbReference type="ARBA" id="ARBA00022962"/>
    </source>
</evidence>
<keyword evidence="6 12" id="KW-0479">Metal-binding</keyword>
<dbReference type="InterPro" id="IPR041609">
    <property type="entry name" value="PurL_linker"/>
</dbReference>
<evidence type="ECO:0000259" key="14">
    <source>
        <dbReference type="Pfam" id="PF02769"/>
    </source>
</evidence>
<dbReference type="InterPro" id="IPR029062">
    <property type="entry name" value="Class_I_gatase-like"/>
</dbReference>
<dbReference type="InterPro" id="IPR036604">
    <property type="entry name" value="PurS-like_sf"/>
</dbReference>
<dbReference type="GO" id="GO:0005524">
    <property type="term" value="F:ATP binding"/>
    <property type="evidence" value="ECO:0007669"/>
    <property type="project" value="UniProtKB-UniRule"/>
</dbReference>
<evidence type="ECO:0000256" key="3">
    <source>
        <dbReference type="ARBA" id="ARBA00008608"/>
    </source>
</evidence>
<evidence type="ECO:0000259" key="16">
    <source>
        <dbReference type="Pfam" id="PF18076"/>
    </source>
</evidence>
<dbReference type="PANTHER" id="PTHR10099">
    <property type="entry name" value="PHOSPHORIBOSYLFORMYLGLYCINAMIDINE SYNTHASE"/>
    <property type="match status" value="1"/>
</dbReference>
<name>F8N888_9BACT</name>
<dbReference type="FunFam" id="3.90.650.10:FF:000018">
    <property type="entry name" value="Phosphoribosylformylglycinamidine synthase"/>
    <property type="match status" value="1"/>
</dbReference>
<feature type="binding site" evidence="12">
    <location>
        <position position="654"/>
    </location>
    <ligand>
        <name>Mg(2+)</name>
        <dbReference type="ChEBI" id="CHEBI:18420"/>
    </ligand>
</feature>
<dbReference type="GO" id="GO:0046872">
    <property type="term" value="F:metal ion binding"/>
    <property type="evidence" value="ECO:0007669"/>
    <property type="project" value="UniProtKB-KW"/>
</dbReference>
<feature type="domain" description="PurM-like C-terminal" evidence="14">
    <location>
        <begin position="411"/>
        <end position="563"/>
    </location>
</feature>
<evidence type="ECO:0000313" key="19">
    <source>
        <dbReference type="Proteomes" id="UP000002772"/>
    </source>
</evidence>
<dbReference type="InterPro" id="IPR055181">
    <property type="entry name" value="FGAR-AT_PurM_N-like"/>
</dbReference>
<sequence>MILFFKTPKENIIATEIDHQPSEKEKQALCWLYGDATLLDDKKLEGFFVGPRREMITPWSTNAVEITQNMSLTGISRIEEYFPVKSEDAEHDRMLQRMYKGIDQTIFTVNHEPEPIRHVENIEKYNEEEGLALSPEEIEYLHKIEKQNGRPLTDSEIFGFAQINSEHCRHKIFSGTFIIDGEERESSLFSLIKKTTQDHPGKILSAYKDNVAFAQGPMIEQFAPENQTTADYFKVKPIESVISLKAETHNFPTTVEPFNGAATGTGGEIRDRMGGGTGSWPIAGTAVYMTSYPRLKNDDGKPARDYEQKIAPREWLYQTPEEILIKASNGASDFGNKFGQPLITGSVLTFEYETSTKDTETLVHPQGDQNSQSSPLTPHADEVYGYDKVIMLAGGVGYGKKRDCLKKEPKKGEDIVVVGGDNYRIGLGGGSVSSVDTGRYGTAVELNAVQRANPEMQKRAYNLVRALVEADNNPVTSIHDHGSAGHLNCLSELVEDCGGEIDMTKLPIGDKTLSAKEIIANESQERMGLLIEDGHVERVRKMAERERAPFYVVGQTTGDAHFSFVQGDGVKPFDLDVAQMFGHSPRTIMRDVTVEHHYEDATYSADKIDEYLNHVLQLEAVACKDWLTNKADRSVTGKVARQQTQGQVQLPLSDCGVVALDYRGQAGIATALGHAPQAGMADPAAGSVLSVAESLTNIVWAPIATDKDHPFPIENLNLSANWMWPCRSQKGEDARLYAAVEALSDFCCSLRLNVPTGKDSLSLTQQYPDGKKIIAPGTVIVTAGGEVSDVRKTVSPVLVNDKNSSLYYIDFSFDEQRLGGSAFAQTLGKIGSDVPTVKNSEYFADCFNAVQDLIRRGWIMAGHDISAGGLITCLLEMTFANVEGGMHVNLHDIIQDDDDVVKMLFAENPGVIIQVSDTHKKELKEYFGEAGIAFAKIAYPTPAERKIVIVKDEWKHEFDINSLRDTWYKTSYLLDRRQSMGGMAHKRFLNYKKQPLEIRLGNFKGTFSALGLNPDRWEAEGNHNSQLSTLNSQRPKAAIIREKGTNGDREMAYTLWLAGFDVKDVMMTDLISGRETLEEVNMIVFCGGFSNSDVLGSAKGWAGAFLYNPKAKEALDKFYARKDTLSLGICNGCQLMVELNLINPEHKHRAHLTHNVSQKFESAFLCLSIPQNNSVMLSSLSDDKLGIWVAHGEGRFYLPEPEDHYNVVAKYNYAEYPGNPNGSDYNVAGICSADGRHLAMMPHPERAIFPWQCAYYPAEHRNDDVTPWIEAFVNARKWIEEHK</sequence>
<keyword evidence="7 12" id="KW-0547">Nucleotide-binding</keyword>
<comment type="caution">
    <text evidence="12">Lacks conserved residue(s) required for the propagation of feature annotation.</text>
</comment>
<proteinExistence type="inferred from homology"/>
<dbReference type="CDD" id="cd01740">
    <property type="entry name" value="GATase1_FGAR_AT"/>
    <property type="match status" value="1"/>
</dbReference>
<dbReference type="Pfam" id="PF18076">
    <property type="entry name" value="FGAR-AT_N"/>
    <property type="match status" value="1"/>
</dbReference>
<feature type="binding site" evidence="12">
    <location>
        <position position="864"/>
    </location>
    <ligand>
        <name>Mg(2+)</name>
        <dbReference type="ChEBI" id="CHEBI:18420"/>
    </ligand>
</feature>
<protein>
    <recommendedName>
        <fullName evidence="12">Phosphoribosylformylglycinamidine synthase</fullName>
        <shortName evidence="12">FGAM synthase</shortName>
        <shortName evidence="12">FGAMS</shortName>
        <ecNumber evidence="12">6.3.5.3</ecNumber>
    </recommendedName>
    <alternativeName>
        <fullName evidence="12">Formylglycinamide ribonucleotide amidotransferase</fullName>
        <shortName evidence="12">FGAR amidotransferase</shortName>
        <shortName evidence="12">FGAR-AT</shortName>
    </alternativeName>
</protein>
<dbReference type="SUPFAM" id="SSF56042">
    <property type="entry name" value="PurM C-terminal domain-like"/>
    <property type="match status" value="2"/>
</dbReference>
<dbReference type="Pfam" id="PF18072">
    <property type="entry name" value="FGAR-AT_linker"/>
    <property type="match status" value="1"/>
</dbReference>
<dbReference type="Pfam" id="PF22689">
    <property type="entry name" value="FGAR-AT_PurM_N-like"/>
    <property type="match status" value="1"/>
</dbReference>
<keyword evidence="8 12" id="KW-0658">Purine biosynthesis</keyword>
<dbReference type="UniPathway" id="UPA00074">
    <property type="reaction ID" value="UER00128"/>
</dbReference>
<dbReference type="eggNOG" id="COG0046">
    <property type="taxonomic scope" value="Bacteria"/>
</dbReference>
<dbReference type="InterPro" id="IPR010918">
    <property type="entry name" value="PurM-like_C_dom"/>
</dbReference>
<feature type="active site" evidence="12">
    <location>
        <position position="1245"/>
    </location>
</feature>
<dbReference type="NCBIfam" id="NF003672">
    <property type="entry name" value="PRK05297.1"/>
    <property type="match status" value="1"/>
</dbReference>
<evidence type="ECO:0000256" key="9">
    <source>
        <dbReference type="ARBA" id="ARBA00022840"/>
    </source>
</evidence>
<evidence type="ECO:0000256" key="13">
    <source>
        <dbReference type="SAM" id="MobiDB-lite"/>
    </source>
</evidence>
<dbReference type="EMBL" id="GL945017">
    <property type="protein sequence ID" value="EGN57567.1"/>
    <property type="molecule type" value="Genomic_DNA"/>
</dbReference>
<dbReference type="HAMAP" id="MF_00419">
    <property type="entry name" value="PurL_1"/>
    <property type="match status" value="1"/>
</dbReference>
<dbReference type="STRING" id="688246.Premu_2178"/>
<evidence type="ECO:0000256" key="10">
    <source>
        <dbReference type="ARBA" id="ARBA00022842"/>
    </source>
</evidence>
<dbReference type="PANTHER" id="PTHR10099:SF1">
    <property type="entry name" value="PHOSPHORIBOSYLFORMYLGLYCINAMIDINE SYNTHASE"/>
    <property type="match status" value="1"/>
</dbReference>
<evidence type="ECO:0000256" key="12">
    <source>
        <dbReference type="HAMAP-Rule" id="MF_00419"/>
    </source>
</evidence>